<organism evidence="6 8">
    <name type="scientific">Cercospora beticola</name>
    <name type="common">Sugarbeet leaf spot fungus</name>
    <dbReference type="NCBI Taxonomy" id="122368"/>
    <lineage>
        <taxon>Eukaryota</taxon>
        <taxon>Fungi</taxon>
        <taxon>Dikarya</taxon>
        <taxon>Ascomycota</taxon>
        <taxon>Pezizomycotina</taxon>
        <taxon>Dothideomycetes</taxon>
        <taxon>Dothideomycetidae</taxon>
        <taxon>Mycosphaerellales</taxon>
        <taxon>Mycosphaerellaceae</taxon>
        <taxon>Cercospora</taxon>
    </lineage>
</organism>
<reference evidence="7 9" key="2">
    <citation type="submission" date="2023-09" db="EMBL/GenBank/DDBJ databases">
        <title>Complete-Gapless Cercospora beticola genome.</title>
        <authorList>
            <person name="Wyatt N.A."/>
            <person name="Spanner R.E."/>
            <person name="Bolton M.D."/>
        </authorList>
    </citation>
    <scope>NUCLEOTIDE SEQUENCE [LARGE SCALE GENOMIC DNA]</scope>
    <source>
        <strain evidence="7">Cb09-40</strain>
    </source>
</reference>
<dbReference type="OrthoDB" id="25131at2759"/>
<dbReference type="InterPro" id="IPR002656">
    <property type="entry name" value="Acyl_transf_3_dom"/>
</dbReference>
<feature type="transmembrane region" description="Helical" evidence="2">
    <location>
        <begin position="749"/>
        <end position="771"/>
    </location>
</feature>
<feature type="transmembrane region" description="Helical" evidence="2">
    <location>
        <begin position="792"/>
        <end position="813"/>
    </location>
</feature>
<evidence type="ECO:0000256" key="1">
    <source>
        <dbReference type="SAM" id="MobiDB-lite"/>
    </source>
</evidence>
<feature type="compositionally biased region" description="Polar residues" evidence="1">
    <location>
        <begin position="445"/>
        <end position="454"/>
    </location>
</feature>
<feature type="transmembrane region" description="Helical" evidence="2">
    <location>
        <begin position="899"/>
        <end position="921"/>
    </location>
</feature>
<feature type="transmembrane region" description="Helical" evidence="2">
    <location>
        <begin position="342"/>
        <end position="363"/>
    </location>
</feature>
<protein>
    <recommendedName>
        <fullName evidence="10">GH16 domain-containing protein</fullName>
    </recommendedName>
</protein>
<dbReference type="PANTHER" id="PTHR38121:SF2">
    <property type="entry name" value="ACYLTRANSFERASE 3 DOMAIN-CONTAINING PROTEIN"/>
    <property type="match status" value="1"/>
</dbReference>
<keyword evidence="3" id="KW-0732">Signal</keyword>
<feature type="signal peptide" evidence="3">
    <location>
        <begin position="1"/>
        <end position="18"/>
    </location>
</feature>
<dbReference type="GO" id="GO:0004553">
    <property type="term" value="F:hydrolase activity, hydrolyzing O-glycosyl compounds"/>
    <property type="evidence" value="ECO:0007669"/>
    <property type="project" value="InterPro"/>
</dbReference>
<dbReference type="Pfam" id="PF01757">
    <property type="entry name" value="Acyl_transf_3"/>
    <property type="match status" value="1"/>
</dbReference>
<dbReference type="PANTHER" id="PTHR38121">
    <property type="entry name" value="GH16 DOMAIN-CONTAINING PROTEIN"/>
    <property type="match status" value="1"/>
</dbReference>
<keyword evidence="2" id="KW-1133">Transmembrane helix</keyword>
<evidence type="ECO:0000256" key="3">
    <source>
        <dbReference type="SAM" id="SignalP"/>
    </source>
</evidence>
<evidence type="ECO:0000313" key="6">
    <source>
        <dbReference type="EMBL" id="PIA89093.1"/>
    </source>
</evidence>
<accession>A0A2G5H9X5</accession>
<feature type="transmembrane region" description="Helical" evidence="2">
    <location>
        <begin position="1044"/>
        <end position="1066"/>
    </location>
</feature>
<sequence length="1156" mass="129717">MLTTLAILFFSQVVSSSAQNVTSSSDCSCGFRDPRTQEVFTESIILYFNETQSVDQHVFEVRSFRNKNQRGWNTIFPQGASPVNIQFGKNATWEWQEDLNTTTPSMQMILDPPLRYDHLSVGAELRSMRRDIQYGTFRSEMRSAQPWAGGSAMSMYVKYNSSQDVELDLLSMNNASLARVMQTVNGEYPSYGLAVNYTDIENGTAPGFPPRSPWDFMELQFDWNETVVDFWINGNNSRHITKDDRAIPETPGTFYFSHWSTGDRNYMQGPPLNGSYGSVRWIRAFFNSSLMTGSDHSAYDKRCSTARQCSIDDISLRGSTEYSRAATRPWKATLRQRGLRDAAGFVAAAFSFFGAAAILNALIRRGPWYKLKKVEIPGTKRHSTNALRRSLRDSLGSNMGMAFPRPLSTQAPYMTLGSATASGFETPAPGYTSRGENHVPYPFLYSSQGDSGSATPLPAYDSGQGMLTPARSVRSANGRWMPGHSRSSSSPLPRAQDSRGTPDSVLLPASSEHPAVSLFADPLREDEAEDDFDSRSRASSDLVGASDTRRSSIGSSSGSPREQAFRQLTGEVSPYHDDDEDRDEIRPLSPVRGFSLWPPPPRGWAEDGHMTGDSKRMSFMDLDDAIPKRASHKSLRSIRSHKSLKEKFPSVEVPEAPNDISMGKIMNEKTGVPDALTGAATAEPVKEQLPQAPKVPQTQQRIDYLAGLVAISCIMVTVRHFALTFWPYIVEAQGSTMHFAADRTLSYIFGPYILTPLWIGPFFVTSCRFLAQRYLKTGKFEDIANKMLLRAPRMLIPVFIFMTLTYFLLSLGLTGRLEWLPSVSYSVWPYVVPQGNFGIFLNQLVELSYIIPNNPPEVINNYCVGVLWTIPVQLQFSFVVLLATVLIKDIKKPWKRMSFYIFSIAMGWYGSSWSACHWLGLMLADVDITYDWRRKIQARAWVLYPTLIFATILTLATPLVLLFNSAFYYFSFMSWDNAIHPETTTGRPVYQTIPSIWYAYPEYFAPTFAHLSFSLGLQLIVELSVWVQKALSIKLVTFFHPHIMTLYLLHGFIFWSLGAYVAVSMSDLGLPYWAILLITAAVCYACLLLVTIVITPLIEFATKGATKNIWRWATEEPVPHRKTTAPFNKELIMGRAPAEGEPDVIQARRPSARSIA</sequence>
<proteinExistence type="predicted"/>
<feature type="domain" description="GH16" evidence="4">
    <location>
        <begin position="88"/>
        <end position="269"/>
    </location>
</feature>
<evidence type="ECO:0000256" key="2">
    <source>
        <dbReference type="SAM" id="Phobius"/>
    </source>
</evidence>
<dbReference type="InterPro" id="IPR013320">
    <property type="entry name" value="ConA-like_dom_sf"/>
</dbReference>
<keyword evidence="2" id="KW-0472">Membrane</keyword>
<feature type="transmembrane region" description="Helical" evidence="2">
    <location>
        <begin position="1072"/>
        <end position="1098"/>
    </location>
</feature>
<dbReference type="Pfam" id="PF00722">
    <property type="entry name" value="Glyco_hydro_16"/>
    <property type="match status" value="1"/>
</dbReference>
<dbReference type="Gene3D" id="2.60.120.200">
    <property type="match status" value="1"/>
</dbReference>
<evidence type="ECO:0000313" key="8">
    <source>
        <dbReference type="Proteomes" id="UP000230605"/>
    </source>
</evidence>
<feature type="transmembrane region" description="Helical" evidence="2">
    <location>
        <begin position="941"/>
        <end position="963"/>
    </location>
</feature>
<reference evidence="6 8" key="1">
    <citation type="submission" date="2015-10" db="EMBL/GenBank/DDBJ databases">
        <title>The cercosporin biosynthetic gene cluster was horizontally transferred to several fungal lineages and shown to be expanded in Cercospora beticola based on microsynteny with recipient genomes.</title>
        <authorList>
            <person name="De Jonge R."/>
            <person name="Ebert M.K."/>
            <person name="Suttle J.C."/>
            <person name="Jurick Ii W.M."/>
            <person name="Secor G.A."/>
            <person name="Thomma B.P."/>
            <person name="Van De Peer Y."/>
            <person name="Bolton M.D."/>
        </authorList>
    </citation>
    <scope>NUCLEOTIDE SEQUENCE [LARGE SCALE GENOMIC DNA]</scope>
    <source>
        <strain evidence="6 8">09-40</strain>
    </source>
</reference>
<dbReference type="Proteomes" id="UP000230605">
    <property type="component" value="Chromosome 5"/>
</dbReference>
<evidence type="ECO:0000259" key="4">
    <source>
        <dbReference type="Pfam" id="PF00722"/>
    </source>
</evidence>
<keyword evidence="2" id="KW-0812">Transmembrane</keyword>
<feature type="domain" description="Acyltransferase 3" evidence="5">
    <location>
        <begin position="707"/>
        <end position="1087"/>
    </location>
</feature>
<dbReference type="SUPFAM" id="SSF49899">
    <property type="entry name" value="Concanavalin A-like lectins/glucanases"/>
    <property type="match status" value="1"/>
</dbReference>
<dbReference type="Proteomes" id="UP001302367">
    <property type="component" value="Chromosome 5"/>
</dbReference>
<dbReference type="EMBL" id="CP134188">
    <property type="protein sequence ID" value="WPB02765.1"/>
    <property type="molecule type" value="Genomic_DNA"/>
</dbReference>
<name>A0A2G5H9X5_CERBT</name>
<evidence type="ECO:0000313" key="7">
    <source>
        <dbReference type="EMBL" id="WPB02765.1"/>
    </source>
</evidence>
<dbReference type="AlphaFoldDB" id="A0A2G5H9X5"/>
<dbReference type="InterPro" id="IPR000757">
    <property type="entry name" value="Beta-glucanase-like"/>
</dbReference>
<evidence type="ECO:0000313" key="9">
    <source>
        <dbReference type="Proteomes" id="UP001302367"/>
    </source>
</evidence>
<gene>
    <name evidence="6" type="ORF">CB0940_06849</name>
    <name evidence="7" type="ORF">RHO25_007401</name>
</gene>
<dbReference type="EMBL" id="LKMD01000108">
    <property type="protein sequence ID" value="PIA89093.1"/>
    <property type="molecule type" value="Genomic_DNA"/>
</dbReference>
<keyword evidence="9" id="KW-1185">Reference proteome</keyword>
<feature type="chain" id="PRO_5013713956" description="GH16 domain-containing protein" evidence="3">
    <location>
        <begin position="19"/>
        <end position="1156"/>
    </location>
</feature>
<feature type="region of interest" description="Disordered" evidence="1">
    <location>
        <begin position="442"/>
        <end position="603"/>
    </location>
</feature>
<feature type="transmembrane region" description="Helical" evidence="2">
    <location>
        <begin position="866"/>
        <end position="887"/>
    </location>
</feature>
<dbReference type="GO" id="GO:0005975">
    <property type="term" value="P:carbohydrate metabolic process"/>
    <property type="evidence" value="ECO:0007669"/>
    <property type="project" value="InterPro"/>
</dbReference>
<evidence type="ECO:0000259" key="5">
    <source>
        <dbReference type="Pfam" id="PF01757"/>
    </source>
</evidence>
<feature type="transmembrane region" description="Helical" evidence="2">
    <location>
        <begin position="704"/>
        <end position="729"/>
    </location>
</feature>
<dbReference type="CDD" id="cd00413">
    <property type="entry name" value="Glyco_hydrolase_16"/>
    <property type="match status" value="1"/>
</dbReference>
<dbReference type="GO" id="GO:0016747">
    <property type="term" value="F:acyltransferase activity, transferring groups other than amino-acyl groups"/>
    <property type="evidence" value="ECO:0007669"/>
    <property type="project" value="InterPro"/>
</dbReference>
<evidence type="ECO:0008006" key="10">
    <source>
        <dbReference type="Google" id="ProtNLM"/>
    </source>
</evidence>